<comment type="caution">
    <text evidence="1">The sequence shown here is derived from an EMBL/GenBank/DDBJ whole genome shotgun (WGS) entry which is preliminary data.</text>
</comment>
<feature type="non-terminal residue" evidence="1">
    <location>
        <position position="170"/>
    </location>
</feature>
<proteinExistence type="predicted"/>
<evidence type="ECO:0000313" key="2">
    <source>
        <dbReference type="Proteomes" id="UP000789702"/>
    </source>
</evidence>
<reference evidence="1" key="1">
    <citation type="submission" date="2021-06" db="EMBL/GenBank/DDBJ databases">
        <authorList>
            <person name="Kallberg Y."/>
            <person name="Tangrot J."/>
            <person name="Rosling A."/>
        </authorList>
    </citation>
    <scope>NUCLEOTIDE SEQUENCE</scope>
    <source>
        <strain evidence="1">IL203A</strain>
    </source>
</reference>
<organism evidence="1 2">
    <name type="scientific">Dentiscutata heterogama</name>
    <dbReference type="NCBI Taxonomy" id="1316150"/>
    <lineage>
        <taxon>Eukaryota</taxon>
        <taxon>Fungi</taxon>
        <taxon>Fungi incertae sedis</taxon>
        <taxon>Mucoromycota</taxon>
        <taxon>Glomeromycotina</taxon>
        <taxon>Glomeromycetes</taxon>
        <taxon>Diversisporales</taxon>
        <taxon>Gigasporaceae</taxon>
        <taxon>Dentiscutata</taxon>
    </lineage>
</organism>
<dbReference type="Proteomes" id="UP000789702">
    <property type="component" value="Unassembled WGS sequence"/>
</dbReference>
<protein>
    <submittedName>
        <fullName evidence="1">16271_t:CDS:1</fullName>
    </submittedName>
</protein>
<dbReference type="EMBL" id="CAJVPU010046008">
    <property type="protein sequence ID" value="CAG8750734.1"/>
    <property type="molecule type" value="Genomic_DNA"/>
</dbReference>
<gene>
    <name evidence="1" type="ORF">DHETER_LOCUS14620</name>
</gene>
<accession>A0ACA9QH24</accession>
<evidence type="ECO:0000313" key="1">
    <source>
        <dbReference type="EMBL" id="CAG8750734.1"/>
    </source>
</evidence>
<name>A0ACA9QH24_9GLOM</name>
<keyword evidence="2" id="KW-1185">Reference proteome</keyword>
<sequence>MKESYWKSKFNSFEVITNWERYINSNKTKHKLNEYRLVKINTKLYLEVKTQKPDITFLTDLKNFKSLKEYTWRSLKPTRTNTNYIATYYTNNSKITTLYFHCLITNFKIVDHISRNGLDNREVNLRDGLKSINQLNCKLFKTNTSGYNGISFRKKSKIWSFTWFENKKPK</sequence>